<accession>A0A1M7JWX7</accession>
<organism evidence="1 2">
    <name type="scientific">Pseudomonas asturiensis</name>
    <dbReference type="NCBI Taxonomy" id="1190415"/>
    <lineage>
        <taxon>Bacteria</taxon>
        <taxon>Pseudomonadati</taxon>
        <taxon>Pseudomonadota</taxon>
        <taxon>Gammaproteobacteria</taxon>
        <taxon>Pseudomonadales</taxon>
        <taxon>Pseudomonadaceae</taxon>
        <taxon>Pseudomonas</taxon>
    </lineage>
</organism>
<evidence type="ECO:0000313" key="1">
    <source>
        <dbReference type="EMBL" id="SHM57562.1"/>
    </source>
</evidence>
<sequence>MTKVLSMPSLKSKMRGRLAAAHGQRTNTTNNLWLCYSVKLNQDLSLSSNNELIYWLADLESNRNVRSFKFGYNIHIQVNDPKENFKPIDAIQVILDTGYEEIHHITSKIGHVDAFSATFCLEDDSVRNITYRAITEDYLVIRAKYAARLLRLLPFVAQMRYKKWLFEEEIILNTLKILKSGDVQEVIANTPVSDEMIVIGIVAKFIFQGVIKQTNLSMSDFGRSTWWSLSES</sequence>
<protein>
    <recommendedName>
        <fullName evidence="3">TnsA endonuclease N terminal</fullName>
    </recommendedName>
</protein>
<gene>
    <name evidence="1" type="ORF">SAMN05216593_101601</name>
</gene>
<proteinExistence type="predicted"/>
<dbReference type="Proteomes" id="UP000183983">
    <property type="component" value="Unassembled WGS sequence"/>
</dbReference>
<dbReference type="AlphaFoldDB" id="A0A1M7JWX7"/>
<dbReference type="STRING" id="1190415.SAMN05216593_101601"/>
<evidence type="ECO:0000313" key="2">
    <source>
        <dbReference type="Proteomes" id="UP000183983"/>
    </source>
</evidence>
<evidence type="ECO:0008006" key="3">
    <source>
        <dbReference type="Google" id="ProtNLM"/>
    </source>
</evidence>
<name>A0A1M7JWX7_9PSED</name>
<dbReference type="EMBL" id="FRDA01000001">
    <property type="protein sequence ID" value="SHM57562.1"/>
    <property type="molecule type" value="Genomic_DNA"/>
</dbReference>
<reference evidence="1 2" key="1">
    <citation type="submission" date="2016-11" db="EMBL/GenBank/DDBJ databases">
        <authorList>
            <person name="Jaros S."/>
            <person name="Januszkiewicz K."/>
            <person name="Wedrychowicz H."/>
        </authorList>
    </citation>
    <scope>NUCLEOTIDE SEQUENCE [LARGE SCALE GENOMIC DNA]</scope>
    <source>
        <strain evidence="1 2">LMG 26898</strain>
    </source>
</reference>